<dbReference type="Proteomes" id="UP000230750">
    <property type="component" value="Unassembled WGS sequence"/>
</dbReference>
<evidence type="ECO:0000313" key="3">
    <source>
        <dbReference type="Proteomes" id="UP000230750"/>
    </source>
</evidence>
<reference evidence="2 3" key="1">
    <citation type="journal article" date="2017" name="PLoS Biol.">
        <title>The sea cucumber genome provides insights into morphological evolution and visceral regeneration.</title>
        <authorList>
            <person name="Zhang X."/>
            <person name="Sun L."/>
            <person name="Yuan J."/>
            <person name="Sun Y."/>
            <person name="Gao Y."/>
            <person name="Zhang L."/>
            <person name="Li S."/>
            <person name="Dai H."/>
            <person name="Hamel J.F."/>
            <person name="Liu C."/>
            <person name="Yu Y."/>
            <person name="Liu S."/>
            <person name="Lin W."/>
            <person name="Guo K."/>
            <person name="Jin S."/>
            <person name="Xu P."/>
            <person name="Storey K.B."/>
            <person name="Huan P."/>
            <person name="Zhang T."/>
            <person name="Zhou Y."/>
            <person name="Zhang J."/>
            <person name="Lin C."/>
            <person name="Li X."/>
            <person name="Xing L."/>
            <person name="Huo D."/>
            <person name="Sun M."/>
            <person name="Wang L."/>
            <person name="Mercier A."/>
            <person name="Li F."/>
            <person name="Yang H."/>
            <person name="Xiang J."/>
        </authorList>
    </citation>
    <scope>NUCLEOTIDE SEQUENCE [LARGE SCALE GENOMIC DNA]</scope>
    <source>
        <strain evidence="2">Shaxun</strain>
        <tissue evidence="2">Muscle</tissue>
    </source>
</reference>
<protein>
    <submittedName>
        <fullName evidence="2">Uncharacterized protein</fullName>
    </submittedName>
</protein>
<organism evidence="2 3">
    <name type="scientific">Stichopus japonicus</name>
    <name type="common">Sea cucumber</name>
    <dbReference type="NCBI Taxonomy" id="307972"/>
    <lineage>
        <taxon>Eukaryota</taxon>
        <taxon>Metazoa</taxon>
        <taxon>Echinodermata</taxon>
        <taxon>Eleutherozoa</taxon>
        <taxon>Echinozoa</taxon>
        <taxon>Holothuroidea</taxon>
        <taxon>Aspidochirotacea</taxon>
        <taxon>Aspidochirotida</taxon>
        <taxon>Stichopodidae</taxon>
        <taxon>Apostichopus</taxon>
    </lineage>
</organism>
<accession>A0A2G8LAX5</accession>
<evidence type="ECO:0000313" key="2">
    <source>
        <dbReference type="EMBL" id="PIK57416.1"/>
    </source>
</evidence>
<evidence type="ECO:0000256" key="1">
    <source>
        <dbReference type="SAM" id="MobiDB-lite"/>
    </source>
</evidence>
<sequence length="189" mass="21396">MQLLQSYQISVETQTNKDDTLPDTSTIGSAGNDDRKRMSSTPHTSKARRQLVEDYMPSPIVQHLAGPSNQHEDIMDGCTEESDLSDLEIDDALDSYRGDDATFGKRPDDEETAESEVFHLIPGHVTKCWKTSQLIHIQEKPRLMEIDDAKCIVSLREITKLLQNVYGANVQNAVTNLLQHQSHRYCSYF</sequence>
<dbReference type="AlphaFoldDB" id="A0A2G8LAX5"/>
<dbReference type="EMBL" id="MRZV01000143">
    <property type="protein sequence ID" value="PIK57416.1"/>
    <property type="molecule type" value="Genomic_DNA"/>
</dbReference>
<feature type="compositionally biased region" description="Polar residues" evidence="1">
    <location>
        <begin position="1"/>
        <end position="14"/>
    </location>
</feature>
<name>A0A2G8LAX5_STIJA</name>
<proteinExistence type="predicted"/>
<comment type="caution">
    <text evidence="2">The sequence shown here is derived from an EMBL/GenBank/DDBJ whole genome shotgun (WGS) entry which is preliminary data.</text>
</comment>
<keyword evidence="3" id="KW-1185">Reference proteome</keyword>
<gene>
    <name evidence="2" type="ORF">BSL78_05682</name>
</gene>
<feature type="region of interest" description="Disordered" evidence="1">
    <location>
        <begin position="1"/>
        <end position="51"/>
    </location>
</feature>